<feature type="chain" id="PRO_5013053245" evidence="1">
    <location>
        <begin position="17"/>
        <end position="144"/>
    </location>
</feature>
<organism evidence="2">
    <name type="scientific">Rhipicephalus zambeziensis</name>
    <dbReference type="NCBI Taxonomy" id="60191"/>
    <lineage>
        <taxon>Eukaryota</taxon>
        <taxon>Metazoa</taxon>
        <taxon>Ecdysozoa</taxon>
        <taxon>Arthropoda</taxon>
        <taxon>Chelicerata</taxon>
        <taxon>Arachnida</taxon>
        <taxon>Acari</taxon>
        <taxon>Parasitiformes</taxon>
        <taxon>Ixodida</taxon>
        <taxon>Ixodoidea</taxon>
        <taxon>Ixodidae</taxon>
        <taxon>Rhipicephalinae</taxon>
        <taxon>Rhipicephalus</taxon>
        <taxon>Rhipicephalus</taxon>
    </lineage>
</organism>
<dbReference type="EMBL" id="GFPF01001732">
    <property type="protein sequence ID" value="MAA12878.1"/>
    <property type="molecule type" value="Transcribed_RNA"/>
</dbReference>
<keyword evidence="1" id="KW-0732">Signal</keyword>
<reference evidence="2" key="1">
    <citation type="journal article" date="2017" name="Parasit. Vectors">
        <title>Sialotranscriptomics of Rhipicephalus zambeziensis reveals intricate expression profiles of secretory proteins and suggests tight temporal transcriptional regulation during blood-feeding.</title>
        <authorList>
            <person name="de Castro M.H."/>
            <person name="de Klerk D."/>
            <person name="Pienaar R."/>
            <person name="Rees D.J.G."/>
            <person name="Mans B.J."/>
        </authorList>
    </citation>
    <scope>NUCLEOTIDE SEQUENCE</scope>
    <source>
        <tissue evidence="2">Salivary glands</tissue>
    </source>
</reference>
<feature type="signal peptide" evidence="1">
    <location>
        <begin position="1"/>
        <end position="16"/>
    </location>
</feature>
<proteinExistence type="predicted"/>
<evidence type="ECO:0000313" key="2">
    <source>
        <dbReference type="EMBL" id="MAA12878.1"/>
    </source>
</evidence>
<sequence length="144" mass="16302">MHLFFFCFFLSSRVSGATEDGVVIRNLPNELLPNACRETFCMGSNIQDPANKGTLAGFCAFTVSFLASAGGTIAEASVFAHVPHYICSHWITYAWLMFIDKKKVDWTMWFSEQQHTTHTSIKEHCTSSLYAKKSKLYGFPTQIW</sequence>
<dbReference type="AlphaFoldDB" id="A0A224Y5P3"/>
<name>A0A224Y5P3_9ACAR</name>
<accession>A0A224Y5P3</accession>
<evidence type="ECO:0000256" key="1">
    <source>
        <dbReference type="SAM" id="SignalP"/>
    </source>
</evidence>
<protein>
    <submittedName>
        <fullName evidence="2">Uncharacterized protein</fullName>
    </submittedName>
</protein>